<keyword evidence="2" id="KW-1185">Reference proteome</keyword>
<reference evidence="1 2" key="1">
    <citation type="submission" date="2019-11" db="EMBL/GenBank/DDBJ databases">
        <title>Paenibacillus monticola sp. nov., a novel PGPR strain isolated from mountain sample in China.</title>
        <authorList>
            <person name="Zhao Q."/>
            <person name="Li H.-P."/>
            <person name="Zhang J.-L."/>
        </authorList>
    </citation>
    <scope>NUCLEOTIDE SEQUENCE [LARGE SCALE GENOMIC DNA]</scope>
    <source>
        <strain evidence="1 2">LC-T2</strain>
    </source>
</reference>
<protein>
    <submittedName>
        <fullName evidence="1">Uncharacterized protein</fullName>
    </submittedName>
</protein>
<name>A0A7X2H1T0_9BACL</name>
<evidence type="ECO:0000313" key="1">
    <source>
        <dbReference type="EMBL" id="MRN51976.1"/>
    </source>
</evidence>
<dbReference type="RefSeq" id="WP_154116973.1">
    <property type="nucleotide sequence ID" value="NZ_WJXB01000001.1"/>
</dbReference>
<gene>
    <name evidence="1" type="ORF">GJB61_03050</name>
</gene>
<accession>A0A7X2H1T0</accession>
<dbReference type="Proteomes" id="UP000463051">
    <property type="component" value="Unassembled WGS sequence"/>
</dbReference>
<sequence length="126" mass="14261">MSGGYDLVPAPSIMDRLVAALDDDHPYQIVFYNRREGATSAIIELLKGKEDMLAICTEGQFRFYRESGVKFGHHNELLKIKPLSLQGIKTVVFDVVPERHLKELRRAVLTRGCKLIVVKPIIRGNQ</sequence>
<organism evidence="1 2">
    <name type="scientific">Paenibacillus monticola</name>
    <dbReference type="NCBI Taxonomy" id="2666075"/>
    <lineage>
        <taxon>Bacteria</taxon>
        <taxon>Bacillati</taxon>
        <taxon>Bacillota</taxon>
        <taxon>Bacilli</taxon>
        <taxon>Bacillales</taxon>
        <taxon>Paenibacillaceae</taxon>
        <taxon>Paenibacillus</taxon>
    </lineage>
</organism>
<comment type="caution">
    <text evidence="1">The sequence shown here is derived from an EMBL/GenBank/DDBJ whole genome shotgun (WGS) entry which is preliminary data.</text>
</comment>
<dbReference type="EMBL" id="WJXB01000001">
    <property type="protein sequence ID" value="MRN51976.1"/>
    <property type="molecule type" value="Genomic_DNA"/>
</dbReference>
<evidence type="ECO:0000313" key="2">
    <source>
        <dbReference type="Proteomes" id="UP000463051"/>
    </source>
</evidence>
<proteinExistence type="predicted"/>
<dbReference type="AlphaFoldDB" id="A0A7X2H1T0"/>